<name>A0A9P6AXP4_9AGAM</name>
<dbReference type="EMBL" id="MU128967">
    <property type="protein sequence ID" value="KAF9513918.1"/>
    <property type="molecule type" value="Genomic_DNA"/>
</dbReference>
<proteinExistence type="predicted"/>
<dbReference type="Proteomes" id="UP000886523">
    <property type="component" value="Unassembled WGS sequence"/>
</dbReference>
<evidence type="ECO:0000313" key="1">
    <source>
        <dbReference type="EMBL" id="KAF9513918.1"/>
    </source>
</evidence>
<keyword evidence="2" id="KW-1185">Reference proteome</keyword>
<dbReference type="AlphaFoldDB" id="A0A9P6AXP4"/>
<gene>
    <name evidence="1" type="ORF">BS47DRAFT_1343737</name>
</gene>
<accession>A0A9P6AXP4</accession>
<evidence type="ECO:0000313" key="2">
    <source>
        <dbReference type="Proteomes" id="UP000886523"/>
    </source>
</evidence>
<organism evidence="1 2">
    <name type="scientific">Hydnum rufescens UP504</name>
    <dbReference type="NCBI Taxonomy" id="1448309"/>
    <lineage>
        <taxon>Eukaryota</taxon>
        <taxon>Fungi</taxon>
        <taxon>Dikarya</taxon>
        <taxon>Basidiomycota</taxon>
        <taxon>Agaricomycotina</taxon>
        <taxon>Agaricomycetes</taxon>
        <taxon>Cantharellales</taxon>
        <taxon>Hydnaceae</taxon>
        <taxon>Hydnum</taxon>
    </lineage>
</organism>
<reference evidence="1" key="1">
    <citation type="journal article" date="2020" name="Nat. Commun.">
        <title>Large-scale genome sequencing of mycorrhizal fungi provides insights into the early evolution of symbiotic traits.</title>
        <authorList>
            <person name="Miyauchi S."/>
            <person name="Kiss E."/>
            <person name="Kuo A."/>
            <person name="Drula E."/>
            <person name="Kohler A."/>
            <person name="Sanchez-Garcia M."/>
            <person name="Morin E."/>
            <person name="Andreopoulos B."/>
            <person name="Barry K.W."/>
            <person name="Bonito G."/>
            <person name="Buee M."/>
            <person name="Carver A."/>
            <person name="Chen C."/>
            <person name="Cichocki N."/>
            <person name="Clum A."/>
            <person name="Culley D."/>
            <person name="Crous P.W."/>
            <person name="Fauchery L."/>
            <person name="Girlanda M."/>
            <person name="Hayes R.D."/>
            <person name="Keri Z."/>
            <person name="LaButti K."/>
            <person name="Lipzen A."/>
            <person name="Lombard V."/>
            <person name="Magnuson J."/>
            <person name="Maillard F."/>
            <person name="Murat C."/>
            <person name="Nolan M."/>
            <person name="Ohm R.A."/>
            <person name="Pangilinan J."/>
            <person name="Pereira M.F."/>
            <person name="Perotto S."/>
            <person name="Peter M."/>
            <person name="Pfister S."/>
            <person name="Riley R."/>
            <person name="Sitrit Y."/>
            <person name="Stielow J.B."/>
            <person name="Szollosi G."/>
            <person name="Zifcakova L."/>
            <person name="Stursova M."/>
            <person name="Spatafora J.W."/>
            <person name="Tedersoo L."/>
            <person name="Vaario L.M."/>
            <person name="Yamada A."/>
            <person name="Yan M."/>
            <person name="Wang P."/>
            <person name="Xu J."/>
            <person name="Bruns T."/>
            <person name="Baldrian P."/>
            <person name="Vilgalys R."/>
            <person name="Dunand C."/>
            <person name="Henrissat B."/>
            <person name="Grigoriev I.V."/>
            <person name="Hibbett D."/>
            <person name="Nagy L.G."/>
            <person name="Martin F.M."/>
        </authorList>
    </citation>
    <scope>NUCLEOTIDE SEQUENCE</scope>
    <source>
        <strain evidence="1">UP504</strain>
    </source>
</reference>
<sequence>MPMSFISSPAVMGRAMHVSGMNVAYRVGELTHPKRARPEIIAGFENDRKPLESHI</sequence>
<comment type="caution">
    <text evidence="1">The sequence shown here is derived from an EMBL/GenBank/DDBJ whole genome shotgun (WGS) entry which is preliminary data.</text>
</comment>
<protein>
    <submittedName>
        <fullName evidence="1">Uncharacterized protein</fullName>
    </submittedName>
</protein>